<dbReference type="Pfam" id="PF10651">
    <property type="entry name" value="BppU_N"/>
    <property type="match status" value="1"/>
</dbReference>
<gene>
    <name evidence="2" type="ORF">F6515_16275</name>
</gene>
<feature type="non-terminal residue" evidence="2">
    <location>
        <position position="102"/>
    </location>
</feature>
<evidence type="ECO:0000259" key="1">
    <source>
        <dbReference type="Pfam" id="PF10651"/>
    </source>
</evidence>
<proteinExistence type="predicted"/>
<protein>
    <submittedName>
        <fullName evidence="2">DUF2479 domain-containing protein</fullName>
    </submittedName>
</protein>
<reference evidence="2 3" key="1">
    <citation type="submission" date="2019-09" db="EMBL/GenBank/DDBJ databases">
        <authorList>
            <consortium name="PulseNet: The National Subtyping Network for Foodborne Disease Surveillance"/>
            <person name="Tarr C.L."/>
            <person name="Trees E."/>
            <person name="Katz L.S."/>
            <person name="Carleton-Romer H.A."/>
            <person name="Stroika S."/>
            <person name="Kucerova Z."/>
            <person name="Roache K.F."/>
            <person name="Sabol A.L."/>
            <person name="Besser J."/>
            <person name="Gerner-Smidt P."/>
        </authorList>
    </citation>
    <scope>NUCLEOTIDE SEQUENCE [LARGE SCALE GENOMIC DNA]</scope>
    <source>
        <strain evidence="2 3">PNUSAL005692</strain>
    </source>
</reference>
<feature type="domain" description="BppU N-terminal" evidence="1">
    <location>
        <begin position="17"/>
        <end position="102"/>
    </location>
</feature>
<evidence type="ECO:0000313" key="3">
    <source>
        <dbReference type="Proteomes" id="UP000489121"/>
    </source>
</evidence>
<accession>A0AAD2MI47</accession>
<evidence type="ECO:0000313" key="2">
    <source>
        <dbReference type="EMBL" id="ECY9784534.1"/>
    </source>
</evidence>
<dbReference type="EMBL" id="AALGDA010000137">
    <property type="protein sequence ID" value="ECY9784534.1"/>
    <property type="molecule type" value="Genomic_DNA"/>
</dbReference>
<dbReference type="AlphaFoldDB" id="A0AAD2MI47"/>
<dbReference type="Proteomes" id="UP000489121">
    <property type="component" value="Unassembled WGS sequence"/>
</dbReference>
<organism evidence="2 3">
    <name type="scientific">Listeria monocytogenes</name>
    <dbReference type="NCBI Taxonomy" id="1639"/>
    <lineage>
        <taxon>Bacteria</taxon>
        <taxon>Bacillati</taxon>
        <taxon>Bacillota</taxon>
        <taxon>Bacilli</taxon>
        <taxon>Bacillales</taxon>
        <taxon>Listeriaceae</taxon>
        <taxon>Listeria</taxon>
    </lineage>
</organism>
<sequence>MTENVIHKNGVYDFNVTTQEDKPLQKSVFYTQDSGGTARLIFNIDKDNQDLVLSSAAELELAMILSSGKESESKYLVKPAVIDGVRGIAEYTLTDSQIAHDG</sequence>
<comment type="caution">
    <text evidence="2">The sequence shown here is derived from an EMBL/GenBank/DDBJ whole genome shotgun (WGS) entry which is preliminary data.</text>
</comment>
<dbReference type="InterPro" id="IPR018913">
    <property type="entry name" value="BppU_N"/>
</dbReference>
<name>A0AAD2MI47_LISMN</name>